<evidence type="ECO:0008006" key="4">
    <source>
        <dbReference type="Google" id="ProtNLM"/>
    </source>
</evidence>
<keyword evidence="1" id="KW-0812">Transmembrane</keyword>
<keyword evidence="3" id="KW-1185">Reference proteome</keyword>
<organism evidence="2 3">
    <name type="scientific">Trichinella spiralis</name>
    <name type="common">Trichina worm</name>
    <dbReference type="NCBI Taxonomy" id="6334"/>
    <lineage>
        <taxon>Eukaryota</taxon>
        <taxon>Metazoa</taxon>
        <taxon>Ecdysozoa</taxon>
        <taxon>Nematoda</taxon>
        <taxon>Enoplea</taxon>
        <taxon>Dorylaimia</taxon>
        <taxon>Trichinellida</taxon>
        <taxon>Trichinellidae</taxon>
        <taxon>Trichinella</taxon>
    </lineage>
</organism>
<proteinExistence type="predicted"/>
<dbReference type="EMBL" id="JYDH01000172">
    <property type="protein sequence ID" value="KRY29396.1"/>
    <property type="molecule type" value="Genomic_DNA"/>
</dbReference>
<dbReference type="InParanoid" id="A0A0V1AXA7"/>
<evidence type="ECO:0000256" key="1">
    <source>
        <dbReference type="SAM" id="Phobius"/>
    </source>
</evidence>
<comment type="caution">
    <text evidence="2">The sequence shown here is derived from an EMBL/GenBank/DDBJ whole genome shotgun (WGS) entry which is preliminary data.</text>
</comment>
<protein>
    <recommendedName>
        <fullName evidence="4">G-protein coupled receptors family 1 profile domain-containing protein</fullName>
    </recommendedName>
</protein>
<accession>A0A0V1AXA7</accession>
<dbReference type="Proteomes" id="UP000054776">
    <property type="component" value="Unassembled WGS sequence"/>
</dbReference>
<gene>
    <name evidence="2" type="ORF">T01_7067</name>
</gene>
<feature type="transmembrane region" description="Helical" evidence="1">
    <location>
        <begin position="191"/>
        <end position="215"/>
    </location>
</feature>
<keyword evidence="1" id="KW-0472">Membrane</keyword>
<evidence type="ECO:0000313" key="3">
    <source>
        <dbReference type="Proteomes" id="UP000054776"/>
    </source>
</evidence>
<feature type="non-terminal residue" evidence="2">
    <location>
        <position position="1"/>
    </location>
</feature>
<feature type="transmembrane region" description="Helical" evidence="1">
    <location>
        <begin position="321"/>
        <end position="343"/>
    </location>
</feature>
<evidence type="ECO:0000313" key="2">
    <source>
        <dbReference type="EMBL" id="KRY29396.1"/>
    </source>
</evidence>
<sequence>QILILTCDCHEWNCSEDHFVKQHPLKILKFRNFCFRRNRKISGAQSVLIEGKMLHANIDNIKMDNSTISFLFFLSLGLTAVLANIVFLLIIWSMKRCQITDITFLKIIAIGNELCALSSVIYHVRKLIIQKVLKEKTTFSIKYCALQSPNQLLFLFGNDLTFYATLALAMGRKNFITAILNKCKFSTDCNFSNVIAHLIYCATLAKIGIYFMHIFRRQDTHVAADCDLHTILTPIYFNFIVGKYFIMSCFMAIMQSGFIKSNRLSHACTITEKKQSNTSSSNYNSNIWIDIFFLINVILLIFPWILTVFKSFPSIAYDVSIMLINFTWSFTAIVYPTVINTELKSSIMKRFRKFLHRLYGIHSENENIHLSITQLSSSI</sequence>
<name>A0A0V1AXA7_TRISP</name>
<feature type="transmembrane region" description="Helical" evidence="1">
    <location>
        <begin position="235"/>
        <end position="254"/>
    </location>
</feature>
<feature type="transmembrane region" description="Helical" evidence="1">
    <location>
        <begin position="287"/>
        <end position="309"/>
    </location>
</feature>
<feature type="transmembrane region" description="Helical" evidence="1">
    <location>
        <begin position="70"/>
        <end position="92"/>
    </location>
</feature>
<feature type="transmembrane region" description="Helical" evidence="1">
    <location>
        <begin position="104"/>
        <end position="124"/>
    </location>
</feature>
<reference evidence="2 3" key="1">
    <citation type="submission" date="2015-01" db="EMBL/GenBank/DDBJ databases">
        <title>Evolution of Trichinella species and genotypes.</title>
        <authorList>
            <person name="Korhonen P.K."/>
            <person name="Edoardo P."/>
            <person name="Giuseppe L.R."/>
            <person name="Gasser R.B."/>
        </authorList>
    </citation>
    <scope>NUCLEOTIDE SEQUENCE [LARGE SCALE GENOMIC DNA]</scope>
    <source>
        <strain evidence="2">ISS3</strain>
    </source>
</reference>
<dbReference type="AlphaFoldDB" id="A0A0V1AXA7"/>
<dbReference type="OrthoDB" id="5918447at2759"/>
<keyword evidence="1" id="KW-1133">Transmembrane helix</keyword>